<sequence>MLGISVAVRKQEHVFIDFLTNLMPEKIRKFTNTFVQLLRAGKKNPQPLMQPKTH</sequence>
<evidence type="ECO:0000256" key="6">
    <source>
        <dbReference type="ARBA" id="ARBA00023136"/>
    </source>
</evidence>
<feature type="domain" description="Tripartite ATP-independent periplasmic transporters DctQ component" evidence="8">
    <location>
        <begin position="1"/>
        <end position="38"/>
    </location>
</feature>
<keyword evidence="3" id="KW-1003">Cell membrane</keyword>
<evidence type="ECO:0000256" key="7">
    <source>
        <dbReference type="RuleBase" id="RU369079"/>
    </source>
</evidence>
<comment type="function">
    <text evidence="7">Part of the tripartite ATP-independent periplasmic (TRAP) transport system.</text>
</comment>
<proteinExistence type="inferred from homology"/>
<evidence type="ECO:0000313" key="9">
    <source>
        <dbReference type="EMBL" id="EFA27867.1"/>
    </source>
</evidence>
<keyword evidence="4" id="KW-0812">Transmembrane</keyword>
<keyword evidence="2 7" id="KW-0813">Transport</keyword>
<keyword evidence="7" id="KW-0997">Cell inner membrane</keyword>
<evidence type="ECO:0000256" key="4">
    <source>
        <dbReference type="ARBA" id="ARBA00022692"/>
    </source>
</evidence>
<reference evidence="9" key="1">
    <citation type="journal article" date="2010" name="Genomics">
        <title>Tracing phylogenomic events leading to diversity of Haemophilus influenzae and the emergence of Brazilian Purpuric Fever (BPF)-associated clones.</title>
        <authorList>
            <person name="Papazisi L."/>
            <person name="Ratnayake S."/>
            <person name="Remortel B.G."/>
            <person name="Bock G.R."/>
            <person name="Liang W."/>
            <person name="Saeed A.I."/>
            <person name="Liu J."/>
            <person name="Fleischmann R.D."/>
            <person name="Kilian M."/>
            <person name="Peterson S.N."/>
        </authorList>
    </citation>
    <scope>NUCLEOTIDE SEQUENCE [LARGE SCALE GENOMIC DNA]</scope>
    <source>
        <strain evidence="9">HK1212</strain>
    </source>
</reference>
<gene>
    <name evidence="9" type="ORF">HAINFHK1212_1502</name>
</gene>
<dbReference type="InterPro" id="IPR055348">
    <property type="entry name" value="DctQ"/>
</dbReference>
<evidence type="ECO:0000256" key="5">
    <source>
        <dbReference type="ARBA" id="ARBA00022989"/>
    </source>
</evidence>
<protein>
    <recommendedName>
        <fullName evidence="7">TRAP transporter small permease protein</fullName>
    </recommendedName>
</protein>
<evidence type="ECO:0000256" key="3">
    <source>
        <dbReference type="ARBA" id="ARBA00022475"/>
    </source>
</evidence>
<dbReference type="GO" id="GO:0022857">
    <property type="term" value="F:transmembrane transporter activity"/>
    <property type="evidence" value="ECO:0007669"/>
    <property type="project" value="UniProtKB-UniRule"/>
</dbReference>
<keyword evidence="5" id="KW-1133">Transmembrane helix</keyword>
<dbReference type="EMBL" id="ABFC01001084">
    <property type="protein sequence ID" value="EFA27867.1"/>
    <property type="molecule type" value="Genomic_DNA"/>
</dbReference>
<dbReference type="GO" id="GO:0005886">
    <property type="term" value="C:plasma membrane"/>
    <property type="evidence" value="ECO:0007669"/>
    <property type="project" value="UniProtKB-SubCell"/>
</dbReference>
<name>A0A7G2JXF2_HAEIF</name>
<dbReference type="AlphaFoldDB" id="A0A7G2JXF2"/>
<evidence type="ECO:0000259" key="8">
    <source>
        <dbReference type="Pfam" id="PF04290"/>
    </source>
</evidence>
<comment type="subcellular location">
    <subcellularLocation>
        <location evidence="7">Cell inner membrane</location>
        <topology evidence="7">Multi-pass membrane protein</topology>
    </subcellularLocation>
    <subcellularLocation>
        <location evidence="1">Cell membrane</location>
        <topology evidence="1">Multi-pass membrane protein</topology>
    </subcellularLocation>
</comment>
<evidence type="ECO:0000256" key="2">
    <source>
        <dbReference type="ARBA" id="ARBA00022448"/>
    </source>
</evidence>
<keyword evidence="6" id="KW-0472">Membrane</keyword>
<accession>A0A7G2JXF2</accession>
<organism evidence="9">
    <name type="scientific">Haemophilus influenzae HK1212</name>
    <dbReference type="NCBI Taxonomy" id="456482"/>
    <lineage>
        <taxon>Bacteria</taxon>
        <taxon>Pseudomonadati</taxon>
        <taxon>Pseudomonadota</taxon>
        <taxon>Gammaproteobacteria</taxon>
        <taxon>Pasteurellales</taxon>
        <taxon>Pasteurellaceae</taxon>
        <taxon>Haemophilus</taxon>
    </lineage>
</organism>
<comment type="subunit">
    <text evidence="7">The complex comprises the extracytoplasmic solute receptor protein and the two transmembrane proteins.</text>
</comment>
<dbReference type="Pfam" id="PF04290">
    <property type="entry name" value="DctQ"/>
    <property type="match status" value="1"/>
</dbReference>
<comment type="caution">
    <text evidence="9">The sequence shown here is derived from an EMBL/GenBank/DDBJ whole genome shotgun (WGS) entry which is preliminary data.</text>
</comment>
<comment type="similarity">
    <text evidence="7">Belongs to the TRAP transporter small permease family.</text>
</comment>
<evidence type="ECO:0000256" key="1">
    <source>
        <dbReference type="ARBA" id="ARBA00004651"/>
    </source>
</evidence>